<proteinExistence type="predicted"/>
<accession>A0A976XIU0</accession>
<protein>
    <submittedName>
        <fullName evidence="2">Uncharacterized protein</fullName>
    </submittedName>
</protein>
<gene>
    <name evidence="2" type="ORF">IVIADoCa1_36</name>
</gene>
<evidence type="ECO:0000313" key="2">
    <source>
        <dbReference type="EMBL" id="UVB02959.1"/>
    </source>
</evidence>
<dbReference type="EMBL" id="ON911538">
    <property type="protein sequence ID" value="UVB02959.1"/>
    <property type="molecule type" value="Genomic_DNA"/>
</dbReference>
<sequence length="91" mass="10365">MKPSYSSKGRPMYEIQNGHKMPKARRKAGSEPPAVKIAFNEYADAYKAVYGVRPLSYTYDAATKFIRIENSGGVSLSRLREMTKQLRYRKG</sequence>
<evidence type="ECO:0000313" key="3">
    <source>
        <dbReference type="Proteomes" id="UP001064154"/>
    </source>
</evidence>
<reference evidence="2" key="1">
    <citation type="submission" date="2022-06" db="EMBL/GenBank/DDBJ databases">
        <title>Comparative analysis of new lytic phages for the biological control of phytopathogenic Xanthomonas spp.</title>
        <authorList>
            <person name="Domingo-Calap M.L."/>
            <person name="Bernabeu-Gimeno M."/>
            <person name="Aure C.M."/>
            <person name="Marco-Noales E."/>
            <person name="Domingo-Calap P."/>
        </authorList>
    </citation>
    <scope>NUCLEOTIDE SEQUENCE</scope>
</reference>
<name>A0A976XIU0_9CAUD</name>
<keyword evidence="3" id="KW-1185">Reference proteome</keyword>
<feature type="region of interest" description="Disordered" evidence="1">
    <location>
        <begin position="1"/>
        <end position="29"/>
    </location>
</feature>
<dbReference type="Proteomes" id="UP001064154">
    <property type="component" value="Genome"/>
</dbReference>
<organism evidence="2 3">
    <name type="scientific">Xanthomonas phage vB_Xar_IVIA-DoCa1</name>
    <dbReference type="NCBI Taxonomy" id="2970490"/>
    <lineage>
        <taxon>Viruses</taxon>
        <taxon>Duplodnaviria</taxon>
        <taxon>Heunggongvirae</taxon>
        <taxon>Uroviricota</taxon>
        <taxon>Caudoviricetes</taxon>
        <taxon>Jondennisvirinae</taxon>
        <taxon>Septimatrevirus</taxon>
        <taxon>Septimatrevirus DoCa1</taxon>
    </lineage>
</organism>
<evidence type="ECO:0000256" key="1">
    <source>
        <dbReference type="SAM" id="MobiDB-lite"/>
    </source>
</evidence>